<dbReference type="InterPro" id="IPR001841">
    <property type="entry name" value="Znf_RING"/>
</dbReference>
<evidence type="ECO:0000313" key="5">
    <source>
        <dbReference type="Proteomes" id="UP001583172"/>
    </source>
</evidence>
<evidence type="ECO:0000313" key="4">
    <source>
        <dbReference type="EMBL" id="KAL1836625.1"/>
    </source>
</evidence>
<dbReference type="InterPro" id="IPR013083">
    <property type="entry name" value="Znf_RING/FYVE/PHD"/>
</dbReference>
<keyword evidence="1" id="KW-0862">Zinc</keyword>
<dbReference type="Gene3D" id="3.30.40.10">
    <property type="entry name" value="Zinc/RING finger domain, C3HC4 (zinc finger)"/>
    <property type="match status" value="1"/>
</dbReference>
<evidence type="ECO:0000259" key="3">
    <source>
        <dbReference type="PROSITE" id="PS50089"/>
    </source>
</evidence>
<dbReference type="SUPFAM" id="SSF57850">
    <property type="entry name" value="RING/U-box"/>
    <property type="match status" value="1"/>
</dbReference>
<comment type="caution">
    <text evidence="4">The sequence shown here is derived from an EMBL/GenBank/DDBJ whole genome shotgun (WGS) entry which is preliminary data.</text>
</comment>
<feature type="compositionally biased region" description="Low complexity" evidence="2">
    <location>
        <begin position="103"/>
        <end position="125"/>
    </location>
</feature>
<dbReference type="Proteomes" id="UP001583172">
    <property type="component" value="Unassembled WGS sequence"/>
</dbReference>
<feature type="region of interest" description="Disordered" evidence="2">
    <location>
        <begin position="190"/>
        <end position="254"/>
    </location>
</feature>
<proteinExistence type="predicted"/>
<name>A0ABR3V4E0_HUMIN</name>
<feature type="region of interest" description="Disordered" evidence="2">
    <location>
        <begin position="91"/>
        <end position="173"/>
    </location>
</feature>
<feature type="compositionally biased region" description="Basic and acidic residues" evidence="2">
    <location>
        <begin position="91"/>
        <end position="102"/>
    </location>
</feature>
<reference evidence="4 5" key="1">
    <citation type="journal article" date="2024" name="Commun. Biol.">
        <title>Comparative genomic analysis of thermophilic fungi reveals convergent evolutionary adaptations and gene losses.</title>
        <authorList>
            <person name="Steindorff A.S."/>
            <person name="Aguilar-Pontes M.V."/>
            <person name="Robinson A.J."/>
            <person name="Andreopoulos B."/>
            <person name="LaButti K."/>
            <person name="Kuo A."/>
            <person name="Mondo S."/>
            <person name="Riley R."/>
            <person name="Otillar R."/>
            <person name="Haridas S."/>
            <person name="Lipzen A."/>
            <person name="Grimwood J."/>
            <person name="Schmutz J."/>
            <person name="Clum A."/>
            <person name="Reid I.D."/>
            <person name="Moisan M.C."/>
            <person name="Butler G."/>
            <person name="Nguyen T.T.M."/>
            <person name="Dewar K."/>
            <person name="Conant G."/>
            <person name="Drula E."/>
            <person name="Henrissat B."/>
            <person name="Hansel C."/>
            <person name="Singer S."/>
            <person name="Hutchinson M.I."/>
            <person name="de Vries R.P."/>
            <person name="Natvig D.O."/>
            <person name="Powell A.J."/>
            <person name="Tsang A."/>
            <person name="Grigoriev I.V."/>
        </authorList>
    </citation>
    <scope>NUCLEOTIDE SEQUENCE [LARGE SCALE GENOMIC DNA]</scope>
    <source>
        <strain evidence="4 5">CBS 620.91</strain>
    </source>
</reference>
<feature type="domain" description="RING-type" evidence="3">
    <location>
        <begin position="29"/>
        <end position="65"/>
    </location>
</feature>
<sequence>MAAALTLTEAQAELISSLPQEDIPAKLRCAICSKLAVNAFRLPCCEQAICESCQATLPASCPVCEHSPLSAADCKPHKALRTTIKVFLRTEEKKRESAKPKETSAPVTPVEPTPTVAAVPSAPEAGVETAQPDRAVEEQAVAGEKAQDAEATEAQEGHDAGAEEERGVAENGADAVRQSIAVCCLGPMLTQTGNRNLKMPKMLPLKRRRPNLSRSMPNPKSLRMALPKPRKGKNPKPSRTNQTPRSLERRPWAA</sequence>
<keyword evidence="5" id="KW-1185">Reference proteome</keyword>
<accession>A0ABR3V4E0</accession>
<evidence type="ECO:0000256" key="1">
    <source>
        <dbReference type="PROSITE-ProRule" id="PRU00175"/>
    </source>
</evidence>
<dbReference type="PROSITE" id="PS50089">
    <property type="entry name" value="ZF_RING_2"/>
    <property type="match status" value="1"/>
</dbReference>
<protein>
    <recommendedName>
        <fullName evidence="3">RING-type domain-containing protein</fullName>
    </recommendedName>
</protein>
<organism evidence="4 5">
    <name type="scientific">Humicola insolens</name>
    <name type="common">Soft-rot fungus</name>
    <dbReference type="NCBI Taxonomy" id="85995"/>
    <lineage>
        <taxon>Eukaryota</taxon>
        <taxon>Fungi</taxon>
        <taxon>Dikarya</taxon>
        <taxon>Ascomycota</taxon>
        <taxon>Pezizomycotina</taxon>
        <taxon>Sordariomycetes</taxon>
        <taxon>Sordariomycetidae</taxon>
        <taxon>Sordariales</taxon>
        <taxon>Chaetomiaceae</taxon>
        <taxon>Mycothermus</taxon>
    </lineage>
</organism>
<keyword evidence="1" id="KW-0479">Metal-binding</keyword>
<feature type="compositionally biased region" description="Basic and acidic residues" evidence="2">
    <location>
        <begin position="155"/>
        <end position="168"/>
    </location>
</feature>
<dbReference type="CDD" id="cd16620">
    <property type="entry name" value="vRING-HC-C4C4_RBBP6"/>
    <property type="match status" value="1"/>
</dbReference>
<evidence type="ECO:0000256" key="2">
    <source>
        <dbReference type="SAM" id="MobiDB-lite"/>
    </source>
</evidence>
<dbReference type="EMBL" id="JAZGSY010000387">
    <property type="protein sequence ID" value="KAL1836625.1"/>
    <property type="molecule type" value="Genomic_DNA"/>
</dbReference>
<keyword evidence="1" id="KW-0863">Zinc-finger</keyword>
<gene>
    <name evidence="4" type="ORF">VTJ49DRAFT_4859</name>
</gene>